<comment type="caution">
    <text evidence="2">The sequence shown here is derived from an EMBL/GenBank/DDBJ whole genome shotgun (WGS) entry which is preliminary data.</text>
</comment>
<accession>A0ABD3M521</accession>
<evidence type="ECO:0000256" key="1">
    <source>
        <dbReference type="SAM" id="MobiDB-lite"/>
    </source>
</evidence>
<dbReference type="AlphaFoldDB" id="A0ABD3M521"/>
<name>A0ABD3M521_9STRA</name>
<protein>
    <submittedName>
        <fullName evidence="2">Uncharacterized protein</fullName>
    </submittedName>
</protein>
<feature type="compositionally biased region" description="Basic residues" evidence="1">
    <location>
        <begin position="178"/>
        <end position="190"/>
    </location>
</feature>
<feature type="region of interest" description="Disordered" evidence="1">
    <location>
        <begin position="444"/>
        <end position="490"/>
    </location>
</feature>
<evidence type="ECO:0000313" key="2">
    <source>
        <dbReference type="EMBL" id="KAL3758833.1"/>
    </source>
</evidence>
<keyword evidence="3" id="KW-1185">Reference proteome</keyword>
<feature type="region of interest" description="Disordered" evidence="1">
    <location>
        <begin position="355"/>
        <end position="405"/>
    </location>
</feature>
<feature type="compositionally biased region" description="Acidic residues" evidence="1">
    <location>
        <begin position="458"/>
        <end position="481"/>
    </location>
</feature>
<sequence length="490" mass="53969">MSHIYPTNVLEGGISNYSWPGSVELPAAIDAPPGGVNATVHATTTAANADGRQAAEIYHSAPSILVTGYPTTATTAGIALHPSTAAAASSSRPSPQLGIPTSIVLAPIIPPPKKQRKTNDEFTILERLEILSELKGPNAISVPDLAAKHRTSRTSIYRWKKDLPRLLKLSKRSDGTQHKKRVPIKKKGNRKSTYNEEFSAIQKLRAIRELSSTSGEGGSNPPPSVRTVAAKIGANYRSVYRWRKDEARLIQLVEQDGKGNSKRLIHDPMGRIKEALKLFYESHTAQQQEGGLSPTQITGPMLALKAIQLRDEMLAQHEISPFLSEMELKGMREFTGSASWGRKVLHKLLGRNEEKEDQYGNASSLPQQHQVSTTTTTTTASTTQSTTSKNKTNASSQKQQQQKIRDMKREITMLKKKLHSSETHVHQLEEENAELRMQIATLTMGASGGGGGGAFHQEEEEAEEEENEEEADEVEEDDRGEDDGYKEEYY</sequence>
<reference evidence="2 3" key="1">
    <citation type="submission" date="2024-10" db="EMBL/GenBank/DDBJ databases">
        <title>Updated reference genomes for cyclostephanoid diatoms.</title>
        <authorList>
            <person name="Roberts W.R."/>
            <person name="Alverson A.J."/>
        </authorList>
    </citation>
    <scope>NUCLEOTIDE SEQUENCE [LARGE SCALE GENOMIC DNA]</scope>
    <source>
        <strain evidence="2 3">AJA232-27</strain>
    </source>
</reference>
<dbReference type="Proteomes" id="UP001530293">
    <property type="component" value="Unassembled WGS sequence"/>
</dbReference>
<evidence type="ECO:0000313" key="3">
    <source>
        <dbReference type="Proteomes" id="UP001530293"/>
    </source>
</evidence>
<feature type="compositionally biased region" description="Low complexity" evidence="1">
    <location>
        <begin position="372"/>
        <end position="402"/>
    </location>
</feature>
<feature type="region of interest" description="Disordered" evidence="1">
    <location>
        <begin position="173"/>
        <end position="195"/>
    </location>
</feature>
<dbReference type="EMBL" id="JALLBG020000218">
    <property type="protein sequence ID" value="KAL3758833.1"/>
    <property type="molecule type" value="Genomic_DNA"/>
</dbReference>
<feature type="compositionally biased region" description="Polar residues" evidence="1">
    <location>
        <begin position="360"/>
        <end position="371"/>
    </location>
</feature>
<gene>
    <name evidence="2" type="ORF">ACHAWU_009123</name>
</gene>
<proteinExistence type="predicted"/>
<organism evidence="2 3">
    <name type="scientific">Discostella pseudostelligera</name>
    <dbReference type="NCBI Taxonomy" id="259834"/>
    <lineage>
        <taxon>Eukaryota</taxon>
        <taxon>Sar</taxon>
        <taxon>Stramenopiles</taxon>
        <taxon>Ochrophyta</taxon>
        <taxon>Bacillariophyta</taxon>
        <taxon>Coscinodiscophyceae</taxon>
        <taxon>Thalassiosirophycidae</taxon>
        <taxon>Stephanodiscales</taxon>
        <taxon>Stephanodiscaceae</taxon>
        <taxon>Discostella</taxon>
    </lineage>
</organism>